<comment type="caution">
    <text evidence="1">The sequence shown here is derived from an EMBL/GenBank/DDBJ whole genome shotgun (WGS) entry which is preliminary data.</text>
</comment>
<evidence type="ECO:0008006" key="3">
    <source>
        <dbReference type="Google" id="ProtNLM"/>
    </source>
</evidence>
<accession>A0A1X3S0A9</accession>
<dbReference type="Proteomes" id="UP000194020">
    <property type="component" value="Unassembled WGS sequence"/>
</dbReference>
<reference evidence="1 2" key="1">
    <citation type="submission" date="2016-02" db="EMBL/GenBank/DDBJ databases">
        <title>Species-wide whole genome sequencing reveals diversity, host range in Lonsdalea quercina.</title>
        <authorList>
            <person name="Li Y."/>
        </authorList>
    </citation>
    <scope>NUCLEOTIDE SEQUENCE [LARGE SCALE GENOMIC DNA]</scope>
    <source>
        <strain evidence="1 2">LMG 26264</strain>
    </source>
</reference>
<dbReference type="EMBL" id="LUTP01000005">
    <property type="protein sequence ID" value="OSN07918.1"/>
    <property type="molecule type" value="Genomic_DNA"/>
</dbReference>
<proteinExistence type="predicted"/>
<organism evidence="1 2">
    <name type="scientific">Lonsdalea iberica</name>
    <dbReference type="NCBI Taxonomy" id="1082703"/>
    <lineage>
        <taxon>Bacteria</taxon>
        <taxon>Pseudomonadati</taxon>
        <taxon>Pseudomonadota</taxon>
        <taxon>Gammaproteobacteria</taxon>
        <taxon>Enterobacterales</taxon>
        <taxon>Pectobacteriaceae</taxon>
        <taxon>Lonsdalea</taxon>
    </lineage>
</organism>
<dbReference type="AlphaFoldDB" id="A0A1X3S0A9"/>
<name>A0A1X3S0A9_9GAMM</name>
<gene>
    <name evidence="1" type="ORF">AU511_03250</name>
</gene>
<evidence type="ECO:0000313" key="1">
    <source>
        <dbReference type="EMBL" id="OSN07918.1"/>
    </source>
</evidence>
<dbReference type="OrthoDB" id="7013311at2"/>
<sequence>MTLLEGMSREAQLRWVRWWAYGCILEADGSWQVDAGLAGGRTAMESLAPQQHACLRARWCLPESLPELPSEALWALIALTPDQRVWALELIASICRAPEHPLPPAPSQWCRRLAKALRPGLWLPENVNFTARRQSDALCLLRHCLSAAAWPRVRLLFPRSLSVGVEDTPTAALPVSRVNALCDAAIWKARFSAAPDGDDVGVFVRHKMRLE</sequence>
<evidence type="ECO:0000313" key="2">
    <source>
        <dbReference type="Proteomes" id="UP000194020"/>
    </source>
</evidence>
<protein>
    <recommendedName>
        <fullName evidence="3">Serine kinase</fullName>
    </recommendedName>
</protein>
<dbReference type="RefSeq" id="WP_094108757.1">
    <property type="nucleotide sequence ID" value="NZ_LUTP01000005.1"/>
</dbReference>